<dbReference type="RefSeq" id="WP_378590321.1">
    <property type="nucleotide sequence ID" value="NZ_JBHSKD010000011.1"/>
</dbReference>
<dbReference type="Pfam" id="PF14030">
    <property type="entry name" value="DUF4245"/>
    <property type="match status" value="1"/>
</dbReference>
<feature type="transmembrane region" description="Helical" evidence="1">
    <location>
        <begin position="12"/>
        <end position="32"/>
    </location>
</feature>
<comment type="caution">
    <text evidence="2">The sequence shown here is derived from an EMBL/GenBank/DDBJ whole genome shotgun (WGS) entry which is preliminary data.</text>
</comment>
<organism evidence="2 3">
    <name type="scientific">Nocardioides taihuensis</name>
    <dbReference type="NCBI Taxonomy" id="1835606"/>
    <lineage>
        <taxon>Bacteria</taxon>
        <taxon>Bacillati</taxon>
        <taxon>Actinomycetota</taxon>
        <taxon>Actinomycetes</taxon>
        <taxon>Propionibacteriales</taxon>
        <taxon>Nocardioidaceae</taxon>
        <taxon>Nocardioides</taxon>
    </lineage>
</organism>
<keyword evidence="3" id="KW-1185">Reference proteome</keyword>
<protein>
    <submittedName>
        <fullName evidence="2">DUF4245 domain-containing protein</fullName>
    </submittedName>
</protein>
<gene>
    <name evidence="2" type="ORF">ACFPGP_11825</name>
</gene>
<keyword evidence="1" id="KW-0812">Transmembrane</keyword>
<dbReference type="InterPro" id="IPR025339">
    <property type="entry name" value="DUF4245"/>
</dbReference>
<sequence length="185" mass="19917">MSEQAGRYQRSFGGLIGAMVVILLAIGAFVAFRAVNRDVPDGGPDPIDYLEQVGYAQEADLDVVYPSSLPEGWYATSVTLGQETPPAWGIGMLTDTGSFVGIRQEQDDVEDLLATYVDEEHVDEAPAITVEGSIAPEWQGWTDDGGDRAYAAEVDGETVLVYGSASEDDLRTVVERLTTEPVPND</sequence>
<dbReference type="Proteomes" id="UP001596087">
    <property type="component" value="Unassembled WGS sequence"/>
</dbReference>
<keyword evidence="1" id="KW-1133">Transmembrane helix</keyword>
<reference evidence="3" key="1">
    <citation type="journal article" date="2019" name="Int. J. Syst. Evol. Microbiol.">
        <title>The Global Catalogue of Microorganisms (GCM) 10K type strain sequencing project: providing services to taxonomists for standard genome sequencing and annotation.</title>
        <authorList>
            <consortium name="The Broad Institute Genomics Platform"/>
            <consortium name="The Broad Institute Genome Sequencing Center for Infectious Disease"/>
            <person name="Wu L."/>
            <person name="Ma J."/>
        </authorList>
    </citation>
    <scope>NUCLEOTIDE SEQUENCE [LARGE SCALE GENOMIC DNA]</scope>
    <source>
        <strain evidence="3">DFY41</strain>
    </source>
</reference>
<name>A0ABW0BJ60_9ACTN</name>
<evidence type="ECO:0000256" key="1">
    <source>
        <dbReference type="SAM" id="Phobius"/>
    </source>
</evidence>
<evidence type="ECO:0000313" key="2">
    <source>
        <dbReference type="EMBL" id="MFC5177364.1"/>
    </source>
</evidence>
<keyword evidence="1" id="KW-0472">Membrane</keyword>
<proteinExistence type="predicted"/>
<evidence type="ECO:0000313" key="3">
    <source>
        <dbReference type="Proteomes" id="UP001596087"/>
    </source>
</evidence>
<dbReference type="EMBL" id="JBHSKD010000011">
    <property type="protein sequence ID" value="MFC5177364.1"/>
    <property type="molecule type" value="Genomic_DNA"/>
</dbReference>
<accession>A0ABW0BJ60</accession>